<evidence type="ECO:0000313" key="2">
    <source>
        <dbReference type="Proteomes" id="UP001630127"/>
    </source>
</evidence>
<gene>
    <name evidence="1" type="ORF">ACH5RR_025442</name>
</gene>
<organism evidence="1 2">
    <name type="scientific">Cinchona calisaya</name>
    <dbReference type="NCBI Taxonomy" id="153742"/>
    <lineage>
        <taxon>Eukaryota</taxon>
        <taxon>Viridiplantae</taxon>
        <taxon>Streptophyta</taxon>
        <taxon>Embryophyta</taxon>
        <taxon>Tracheophyta</taxon>
        <taxon>Spermatophyta</taxon>
        <taxon>Magnoliopsida</taxon>
        <taxon>eudicotyledons</taxon>
        <taxon>Gunneridae</taxon>
        <taxon>Pentapetalae</taxon>
        <taxon>asterids</taxon>
        <taxon>lamiids</taxon>
        <taxon>Gentianales</taxon>
        <taxon>Rubiaceae</taxon>
        <taxon>Cinchonoideae</taxon>
        <taxon>Cinchoneae</taxon>
        <taxon>Cinchona</taxon>
    </lineage>
</organism>
<dbReference type="AlphaFoldDB" id="A0ABD2Z310"/>
<protein>
    <submittedName>
        <fullName evidence="1">Uncharacterized protein</fullName>
    </submittedName>
</protein>
<name>A0ABD2Z310_9GENT</name>
<evidence type="ECO:0000313" key="1">
    <source>
        <dbReference type="EMBL" id="KAL3512725.1"/>
    </source>
</evidence>
<dbReference type="Proteomes" id="UP001630127">
    <property type="component" value="Unassembled WGS sequence"/>
</dbReference>
<comment type="caution">
    <text evidence="1">The sequence shown here is derived from an EMBL/GenBank/DDBJ whole genome shotgun (WGS) entry which is preliminary data.</text>
</comment>
<dbReference type="EMBL" id="JBJUIK010000011">
    <property type="protein sequence ID" value="KAL3512725.1"/>
    <property type="molecule type" value="Genomic_DNA"/>
</dbReference>
<sequence length="136" mass="14981">MAVDFWAAKVHSAKHILAVQAARLNNSESHLTMDDEGEDDVRACFPCPFCSVEFLMVIQNEPAPDPLLSPFLCSATFSDPKDYKQDVSCTFADSSANAESSIVFAYDLLTGINLEGQETVNNRTLYIWVLLLVVAC</sequence>
<reference evidence="1 2" key="1">
    <citation type="submission" date="2024-11" db="EMBL/GenBank/DDBJ databases">
        <title>A near-complete genome assembly of Cinchona calisaya.</title>
        <authorList>
            <person name="Lian D.C."/>
            <person name="Zhao X.W."/>
            <person name="Wei L."/>
        </authorList>
    </citation>
    <scope>NUCLEOTIDE SEQUENCE [LARGE SCALE GENOMIC DNA]</scope>
    <source>
        <tissue evidence="1">Nenye</tissue>
    </source>
</reference>
<proteinExistence type="predicted"/>
<accession>A0ABD2Z310</accession>
<keyword evidence="2" id="KW-1185">Reference proteome</keyword>